<gene>
    <name evidence="1" type="ORF">Cco03nite_26240</name>
</gene>
<dbReference type="InterPro" id="IPR045682">
    <property type="entry name" value="DUF6193"/>
</dbReference>
<proteinExistence type="predicted"/>
<dbReference type="Proteomes" id="UP000630887">
    <property type="component" value="Unassembled WGS sequence"/>
</dbReference>
<comment type="caution">
    <text evidence="1">The sequence shown here is derived from an EMBL/GenBank/DDBJ whole genome shotgun (WGS) entry which is preliminary data.</text>
</comment>
<dbReference type="AlphaFoldDB" id="A0A8J3KVC9"/>
<organism evidence="1 2">
    <name type="scientific">Catellatospora coxensis</name>
    <dbReference type="NCBI Taxonomy" id="310354"/>
    <lineage>
        <taxon>Bacteria</taxon>
        <taxon>Bacillati</taxon>
        <taxon>Actinomycetota</taxon>
        <taxon>Actinomycetes</taxon>
        <taxon>Micromonosporales</taxon>
        <taxon>Micromonosporaceae</taxon>
        <taxon>Catellatospora</taxon>
    </lineage>
</organism>
<evidence type="ECO:0000313" key="2">
    <source>
        <dbReference type="Proteomes" id="UP000630887"/>
    </source>
</evidence>
<dbReference type="EMBL" id="BONI01000018">
    <property type="protein sequence ID" value="GIG05924.1"/>
    <property type="molecule type" value="Genomic_DNA"/>
</dbReference>
<keyword evidence="2" id="KW-1185">Reference proteome</keyword>
<dbReference type="Pfam" id="PF19692">
    <property type="entry name" value="DUF6193"/>
    <property type="match status" value="1"/>
</dbReference>
<dbReference type="RefSeq" id="WP_203692314.1">
    <property type="nucleotide sequence ID" value="NZ_BAAALC010000024.1"/>
</dbReference>
<name>A0A8J3KVC9_9ACTN</name>
<accession>A0A8J3KVC9</accession>
<sequence>MTDTGESWGEAAGWYPDIVAVGDTCRAWQAEFDRQGLALRAEPREGGDPHRTATVSAGESRADLLLSPWQRRFWLMLRSGRNVLLSGHAADLAEAAGAARLWLAGTRPGEVAAAWPFLGSVALAEARERDDRREATWLSLYENHRGDPIGVRLRAFVALAFHEPRLRVLRPYTSHWTLRFSRTEKWPYCRDLPAVDPVATPDRYVVLTADGRVHAETDAAGALRLVLAEVPE</sequence>
<protein>
    <submittedName>
        <fullName evidence="1">Uncharacterized protein</fullName>
    </submittedName>
</protein>
<reference evidence="1 2" key="1">
    <citation type="submission" date="2021-01" db="EMBL/GenBank/DDBJ databases">
        <title>Whole genome shotgun sequence of Catellatospora coxensis NBRC 107359.</title>
        <authorList>
            <person name="Komaki H."/>
            <person name="Tamura T."/>
        </authorList>
    </citation>
    <scope>NUCLEOTIDE SEQUENCE [LARGE SCALE GENOMIC DNA]</scope>
    <source>
        <strain evidence="1 2">NBRC 107359</strain>
    </source>
</reference>
<evidence type="ECO:0000313" key="1">
    <source>
        <dbReference type="EMBL" id="GIG05924.1"/>
    </source>
</evidence>